<name>A0A9W6X6B9_9STRA</name>
<dbReference type="Proteomes" id="UP001165121">
    <property type="component" value="Unassembled WGS sequence"/>
</dbReference>
<organism evidence="2 3">
    <name type="scientific">Phytophthora fragariaefolia</name>
    <dbReference type="NCBI Taxonomy" id="1490495"/>
    <lineage>
        <taxon>Eukaryota</taxon>
        <taxon>Sar</taxon>
        <taxon>Stramenopiles</taxon>
        <taxon>Oomycota</taxon>
        <taxon>Peronosporomycetes</taxon>
        <taxon>Peronosporales</taxon>
        <taxon>Peronosporaceae</taxon>
        <taxon>Phytophthora</taxon>
    </lineage>
</organism>
<evidence type="ECO:0000313" key="3">
    <source>
        <dbReference type="Proteomes" id="UP001165121"/>
    </source>
</evidence>
<evidence type="ECO:0000313" key="2">
    <source>
        <dbReference type="EMBL" id="GMF32415.1"/>
    </source>
</evidence>
<protein>
    <submittedName>
        <fullName evidence="2">Unnamed protein product</fullName>
    </submittedName>
</protein>
<keyword evidence="3" id="KW-1185">Reference proteome</keyword>
<comment type="caution">
    <text evidence="2">The sequence shown here is derived from an EMBL/GenBank/DDBJ whole genome shotgun (WGS) entry which is preliminary data.</text>
</comment>
<feature type="compositionally biased region" description="Polar residues" evidence="1">
    <location>
        <begin position="83"/>
        <end position="97"/>
    </location>
</feature>
<evidence type="ECO:0000256" key="1">
    <source>
        <dbReference type="SAM" id="MobiDB-lite"/>
    </source>
</evidence>
<feature type="region of interest" description="Disordered" evidence="1">
    <location>
        <begin position="83"/>
        <end position="143"/>
    </location>
</feature>
<gene>
    <name evidence="2" type="ORF">Pfra01_000771500</name>
</gene>
<reference evidence="2" key="1">
    <citation type="submission" date="2023-04" db="EMBL/GenBank/DDBJ databases">
        <title>Phytophthora fragariaefolia NBRC 109709.</title>
        <authorList>
            <person name="Ichikawa N."/>
            <person name="Sato H."/>
            <person name="Tonouchi N."/>
        </authorList>
    </citation>
    <scope>NUCLEOTIDE SEQUENCE</scope>
    <source>
        <strain evidence="2">NBRC 109709</strain>
    </source>
</reference>
<dbReference type="AlphaFoldDB" id="A0A9W6X6B9"/>
<dbReference type="OrthoDB" id="127406at2759"/>
<dbReference type="EMBL" id="BSXT01000686">
    <property type="protein sequence ID" value="GMF32415.1"/>
    <property type="molecule type" value="Genomic_DNA"/>
</dbReference>
<accession>A0A9W6X6B9</accession>
<proteinExistence type="predicted"/>
<sequence length="189" mass="20352">MAQYKTYRFVSGISGAGIEAGRNKVSRDPSVWEDLVKSADGNTQSTYRMVQRFGFPRVDVCVLLAGDSVATGEDGDSLADYASTTANQAAETTPGPTNSSHPSSDSSNDEYGAEPPPSHQQRSNKVKRLRDGRAKAKANTTNDLFATDRATDAFIAACKTSEELFKKRIKQMEDATEAENVSPNGSGFE</sequence>